<keyword evidence="2" id="KW-1185">Reference proteome</keyword>
<protein>
    <submittedName>
        <fullName evidence="1">Uncharacterized protein</fullName>
    </submittedName>
</protein>
<evidence type="ECO:0000313" key="2">
    <source>
        <dbReference type="Proteomes" id="UP001152607"/>
    </source>
</evidence>
<proteinExistence type="predicted"/>
<sequence length="102" mass="11024">MDIYIEILFAIGAAGLLRPRVLEDLEERRRCVCGGRVGHFAEIGEHGAVVVAADGVLGAPATRVLVHFDGYCVACCDCAFPLGFCGVCVAWRMLLGEWEKVL</sequence>
<organism evidence="1 2">
    <name type="scientific">Periconia digitata</name>
    <dbReference type="NCBI Taxonomy" id="1303443"/>
    <lineage>
        <taxon>Eukaryota</taxon>
        <taxon>Fungi</taxon>
        <taxon>Dikarya</taxon>
        <taxon>Ascomycota</taxon>
        <taxon>Pezizomycotina</taxon>
        <taxon>Dothideomycetes</taxon>
        <taxon>Pleosporomycetidae</taxon>
        <taxon>Pleosporales</taxon>
        <taxon>Massarineae</taxon>
        <taxon>Periconiaceae</taxon>
        <taxon>Periconia</taxon>
    </lineage>
</organism>
<dbReference type="Proteomes" id="UP001152607">
    <property type="component" value="Unassembled WGS sequence"/>
</dbReference>
<reference evidence="1" key="1">
    <citation type="submission" date="2023-01" db="EMBL/GenBank/DDBJ databases">
        <authorList>
            <person name="Van Ghelder C."/>
            <person name="Rancurel C."/>
        </authorList>
    </citation>
    <scope>NUCLEOTIDE SEQUENCE</scope>
    <source>
        <strain evidence="1">CNCM I-4278</strain>
    </source>
</reference>
<gene>
    <name evidence="1" type="ORF">PDIGIT_LOCUS15148</name>
</gene>
<dbReference type="AlphaFoldDB" id="A0A9W4XZB0"/>
<accession>A0A9W4XZB0</accession>
<dbReference type="EMBL" id="CAOQHR010000012">
    <property type="protein sequence ID" value="CAI6341947.1"/>
    <property type="molecule type" value="Genomic_DNA"/>
</dbReference>
<name>A0A9W4XZB0_9PLEO</name>
<comment type="caution">
    <text evidence="1">The sequence shown here is derived from an EMBL/GenBank/DDBJ whole genome shotgun (WGS) entry which is preliminary data.</text>
</comment>
<evidence type="ECO:0000313" key="1">
    <source>
        <dbReference type="EMBL" id="CAI6341947.1"/>
    </source>
</evidence>